<accession>A0A9Q1HGB5</accession>
<dbReference type="InterPro" id="IPR000467">
    <property type="entry name" value="G_patch_dom"/>
</dbReference>
<dbReference type="PROSITE" id="PS50174">
    <property type="entry name" value="G_PATCH"/>
    <property type="match status" value="1"/>
</dbReference>
<evidence type="ECO:0000259" key="2">
    <source>
        <dbReference type="PROSITE" id="PS50174"/>
    </source>
</evidence>
<comment type="caution">
    <text evidence="3">The sequence shown here is derived from an EMBL/GenBank/DDBJ whole genome shotgun (WGS) entry which is preliminary data.</text>
</comment>
<dbReference type="OrthoDB" id="6095487at2759"/>
<feature type="compositionally biased region" description="Basic residues" evidence="1">
    <location>
        <begin position="128"/>
        <end position="139"/>
    </location>
</feature>
<proteinExistence type="predicted"/>
<feature type="region of interest" description="Disordered" evidence="1">
    <location>
        <begin position="19"/>
        <end position="49"/>
    </location>
</feature>
<feature type="compositionally biased region" description="Basic residues" evidence="1">
    <location>
        <begin position="35"/>
        <end position="49"/>
    </location>
</feature>
<feature type="compositionally biased region" description="Acidic residues" evidence="1">
    <location>
        <begin position="273"/>
        <end position="286"/>
    </location>
</feature>
<feature type="domain" description="G-patch" evidence="2">
    <location>
        <begin position="540"/>
        <end position="586"/>
    </location>
</feature>
<reference evidence="3" key="1">
    <citation type="submission" date="2021-10" db="EMBL/GenBank/DDBJ databases">
        <title>Tropical sea cucumber genome reveals ecological adaptation and Cuvierian tubules defense mechanism.</title>
        <authorList>
            <person name="Chen T."/>
        </authorList>
    </citation>
    <scope>NUCLEOTIDE SEQUENCE</scope>
    <source>
        <strain evidence="3">Nanhai2018</strain>
        <tissue evidence="3">Muscle</tissue>
    </source>
</reference>
<organism evidence="3 4">
    <name type="scientific">Holothuria leucospilota</name>
    <name type="common">Black long sea cucumber</name>
    <name type="synonym">Mertensiothuria leucospilota</name>
    <dbReference type="NCBI Taxonomy" id="206669"/>
    <lineage>
        <taxon>Eukaryota</taxon>
        <taxon>Metazoa</taxon>
        <taxon>Echinodermata</taxon>
        <taxon>Eleutherozoa</taxon>
        <taxon>Echinozoa</taxon>
        <taxon>Holothuroidea</taxon>
        <taxon>Aspidochirotacea</taxon>
        <taxon>Aspidochirotida</taxon>
        <taxon>Holothuriidae</taxon>
        <taxon>Holothuria</taxon>
    </lineage>
</organism>
<evidence type="ECO:0000313" key="3">
    <source>
        <dbReference type="EMBL" id="KAJ8045419.1"/>
    </source>
</evidence>
<feature type="compositionally biased region" description="Polar residues" evidence="1">
    <location>
        <begin position="231"/>
        <end position="264"/>
    </location>
</feature>
<protein>
    <submittedName>
        <fullName evidence="3">G patch domain-containing protein 2</fullName>
    </submittedName>
</protein>
<dbReference type="Proteomes" id="UP001152320">
    <property type="component" value="Chromosome 3"/>
</dbReference>
<sequence>MEDFSKALSKDLDDIISFSDQDNNAQSSAMNGSKLARRPLRKRRNRKRRLDPNPIWEFSVVLSDNSDTSLDEALKDYMKNVTASKEENSDSLTEDRMLKKLSSLNVTSSSNLYGESDSVAENSQSQKRALRKKKSRPKRMAVDGGTQPCVGVTRSCSLPDFTPQIKRKKQKLKKARKKEDIENEDMEVKNHNPDECHLGSRKKVPKGNKAFINNQKPLPYNKMDVGRGNVQKFQSSPEGAGSGRSQSTEGPLSESRTQSSSSDGTMCAGRIDDGEEDIMSGDDDTSETVLGRETAGSSVSSEDEGLFTNDEGREADDEQSDFFYESGGSVAGIPHVVPWWEKDQQDIEEEKFYRILNGALPLINKGAQRSKIDILFQLFALSDKVLFVFEDFSSRLRSLQSGGDDCSSFRSLRSRFKPKRLRKTSAPGHLNDRVVRFLKKPNENDLNIHTLRSRQNSPMGHLTSIYSLDVQSNTKAFMKNPSLSGACANNDVYMASSSTDVDCKPKSGCPPFVDAKRRRRSPRKTDVEAKVGGSAVPIPESNIGNQMLQSMGWKPGTGLGAEGLGTREPVQVFIRPKNRGLGHWKPS</sequence>
<name>A0A9Q1HGB5_HOLLE</name>
<keyword evidence="4" id="KW-1185">Reference proteome</keyword>
<gene>
    <name evidence="3" type="ORF">HOLleu_08430</name>
</gene>
<feature type="compositionally biased region" description="Basic residues" evidence="1">
    <location>
        <begin position="165"/>
        <end position="176"/>
    </location>
</feature>
<dbReference type="PANTHER" id="PTHR14195">
    <property type="entry name" value="G PATCH DOMAIN CONTAINING PROTEIN 2"/>
    <property type="match status" value="1"/>
</dbReference>
<dbReference type="EMBL" id="JAIZAY010000003">
    <property type="protein sequence ID" value="KAJ8045419.1"/>
    <property type="molecule type" value="Genomic_DNA"/>
</dbReference>
<dbReference type="InterPro" id="IPR051189">
    <property type="entry name" value="Splicing_assoc_domain"/>
</dbReference>
<feature type="compositionally biased region" description="Basic and acidic residues" evidence="1">
    <location>
        <begin position="186"/>
        <end position="198"/>
    </location>
</feature>
<dbReference type="SMART" id="SM00443">
    <property type="entry name" value="G_patch"/>
    <property type="match status" value="1"/>
</dbReference>
<evidence type="ECO:0000313" key="4">
    <source>
        <dbReference type="Proteomes" id="UP001152320"/>
    </source>
</evidence>
<evidence type="ECO:0000256" key="1">
    <source>
        <dbReference type="SAM" id="MobiDB-lite"/>
    </source>
</evidence>
<dbReference type="GO" id="GO:0003676">
    <property type="term" value="F:nucleic acid binding"/>
    <property type="evidence" value="ECO:0007669"/>
    <property type="project" value="InterPro"/>
</dbReference>
<feature type="region of interest" description="Disordered" evidence="1">
    <location>
        <begin position="109"/>
        <end position="314"/>
    </location>
</feature>
<feature type="compositionally biased region" description="Polar residues" evidence="1">
    <location>
        <begin position="19"/>
        <end position="31"/>
    </location>
</feature>
<dbReference type="AlphaFoldDB" id="A0A9Q1HGB5"/>
<dbReference type="Pfam" id="PF01585">
    <property type="entry name" value="G-patch"/>
    <property type="match status" value="1"/>
</dbReference>